<name>A0A376B1B2_9ASCO</name>
<organism evidence="1 2">
    <name type="scientific">Saccharomycodes ludwigii</name>
    <dbReference type="NCBI Taxonomy" id="36035"/>
    <lineage>
        <taxon>Eukaryota</taxon>
        <taxon>Fungi</taxon>
        <taxon>Dikarya</taxon>
        <taxon>Ascomycota</taxon>
        <taxon>Saccharomycotina</taxon>
        <taxon>Saccharomycetes</taxon>
        <taxon>Saccharomycodales</taxon>
        <taxon>Saccharomycodaceae</taxon>
        <taxon>Saccharomycodes</taxon>
    </lineage>
</organism>
<dbReference type="AlphaFoldDB" id="A0A376B1B2"/>
<evidence type="ECO:0000313" key="1">
    <source>
        <dbReference type="EMBL" id="SSD58457.1"/>
    </source>
</evidence>
<dbReference type="InterPro" id="IPR016098">
    <property type="entry name" value="CAP/MinC_C"/>
</dbReference>
<protein>
    <recommendedName>
        <fullName evidence="3">C-CAP/cofactor C-like domain-containing protein</fullName>
    </recommendedName>
</protein>
<evidence type="ECO:0000313" key="2">
    <source>
        <dbReference type="Proteomes" id="UP000262825"/>
    </source>
</evidence>
<evidence type="ECO:0008006" key="3">
    <source>
        <dbReference type="Google" id="ProtNLM"/>
    </source>
</evidence>
<accession>A0A376B1B2</accession>
<dbReference type="Proteomes" id="UP000262825">
    <property type="component" value="Unassembled WGS sequence"/>
</dbReference>
<dbReference type="EMBL" id="UFAJ01000015">
    <property type="protein sequence ID" value="SSD58457.1"/>
    <property type="molecule type" value="Genomic_DNA"/>
</dbReference>
<dbReference type="VEuPathDB" id="FungiDB:SCODWIG_00218"/>
<dbReference type="Gene3D" id="2.160.20.70">
    <property type="match status" value="1"/>
</dbReference>
<sequence length="267" mass="30667">MEDDIVGHLNSYKKELTFLINDPDKKIAAITKFQEFKKYFALNKDELTTYHLELYRKFIDNMTKILNKDPRTENVLNTSCSLKFPGFKGTKIVTGNKQLVKSISTLNATTNPAVHGVMKDKKIQLSDKLLENLNGCTVYVDSSNPPTKPIIIKNAKNCILNLDKLGSLQSSIYLENIIDSRIKINLESNQYIQIRFHKLSRCGIQISRRTLQPDLNKINVILEDCCNLLFDFANKQCLEIQDFNDILNEGKNYDFVNNPYAHFRTHG</sequence>
<proteinExistence type="predicted"/>
<reference evidence="2" key="1">
    <citation type="submission" date="2018-06" db="EMBL/GenBank/DDBJ databases">
        <authorList>
            <person name="Guldener U."/>
        </authorList>
    </citation>
    <scope>NUCLEOTIDE SEQUENCE [LARGE SCALE GENOMIC DNA]</scope>
    <source>
        <strain evidence="2">UTAD17</strain>
    </source>
</reference>
<gene>
    <name evidence="1" type="ORF">SCODWIG_00218</name>
</gene>
<keyword evidence="2" id="KW-1185">Reference proteome</keyword>